<organism evidence="1">
    <name type="scientific">Siphoviridae sp. ct3ka12</name>
    <dbReference type="NCBI Taxonomy" id="2827771"/>
    <lineage>
        <taxon>Viruses</taxon>
        <taxon>Duplodnaviria</taxon>
        <taxon>Heunggongvirae</taxon>
        <taxon>Uroviricota</taxon>
        <taxon>Caudoviricetes</taxon>
    </lineage>
</organism>
<dbReference type="EMBL" id="BK032619">
    <property type="protein sequence ID" value="DAF51651.1"/>
    <property type="molecule type" value="Genomic_DNA"/>
</dbReference>
<name>A0A8S5SLG0_9CAUD</name>
<sequence length="165" mass="18965">MNAIQYFEWGGNRKPTIGEITLLGKSDKKNFIAEGGGYPIGGVNAQENNRTYLIKGSSITNDMLSNNVKEYFLILPAKNVILQGQPARSLLNTNIIPLEYNNTFYKDYQLTAYEDGKPNLFLWIKDPELFKIDIKSRTYRHTTHFVVKFPNNKHYSFDIIYDGSK</sequence>
<accession>A0A8S5SLG0</accession>
<evidence type="ECO:0000313" key="1">
    <source>
        <dbReference type="EMBL" id="DAF51651.1"/>
    </source>
</evidence>
<protein>
    <submittedName>
        <fullName evidence="1">Uncharacterized protein</fullName>
    </submittedName>
</protein>
<proteinExistence type="predicted"/>
<reference evidence="1" key="1">
    <citation type="journal article" date="2021" name="Proc. Natl. Acad. Sci. U.S.A.">
        <title>A Catalog of Tens of Thousands of Viruses from Human Metagenomes Reveals Hidden Associations with Chronic Diseases.</title>
        <authorList>
            <person name="Tisza M.J."/>
            <person name="Buck C.B."/>
        </authorList>
    </citation>
    <scope>NUCLEOTIDE SEQUENCE</scope>
    <source>
        <strain evidence="1">Ct3ka12</strain>
    </source>
</reference>